<keyword evidence="3" id="KW-1185">Reference proteome</keyword>
<sequence>MSRPFFMRIHIHSQTQRCTIRPKSWLANANREGRTNGLGVDWFRADSWSCCLDYRRIRGVPPLRGEGVTCLVLRCTHSRYENEMTPQLDSRPRLLTTRTNSGAERHLPTRARSSIGGQECGPAEKQKSSVSSNT</sequence>
<reference evidence="2 3" key="1">
    <citation type="journal article" date="2012" name="Nature">
        <title>Repeated polyploidization of Gossypium genomes and the evolution of spinnable cotton fibres.</title>
        <authorList>
            <person name="Paterson A.H."/>
            <person name="Wendel J.F."/>
            <person name="Gundlach H."/>
            <person name="Guo H."/>
            <person name="Jenkins J."/>
            <person name="Jin D."/>
            <person name="Llewellyn D."/>
            <person name="Showmaker K.C."/>
            <person name="Shu S."/>
            <person name="Udall J."/>
            <person name="Yoo M.J."/>
            <person name="Byers R."/>
            <person name="Chen W."/>
            <person name="Doron-Faigenboim A."/>
            <person name="Duke M.V."/>
            <person name="Gong L."/>
            <person name="Grimwood J."/>
            <person name="Grover C."/>
            <person name="Grupp K."/>
            <person name="Hu G."/>
            <person name="Lee T.H."/>
            <person name="Li J."/>
            <person name="Lin L."/>
            <person name="Liu T."/>
            <person name="Marler B.S."/>
            <person name="Page J.T."/>
            <person name="Roberts A.W."/>
            <person name="Romanel E."/>
            <person name="Sanders W.S."/>
            <person name="Szadkowski E."/>
            <person name="Tan X."/>
            <person name="Tang H."/>
            <person name="Xu C."/>
            <person name="Wang J."/>
            <person name="Wang Z."/>
            <person name="Zhang D."/>
            <person name="Zhang L."/>
            <person name="Ashrafi H."/>
            <person name="Bedon F."/>
            <person name="Bowers J.E."/>
            <person name="Brubaker C.L."/>
            <person name="Chee P.W."/>
            <person name="Das S."/>
            <person name="Gingle A.R."/>
            <person name="Haigler C.H."/>
            <person name="Harker D."/>
            <person name="Hoffmann L.V."/>
            <person name="Hovav R."/>
            <person name="Jones D.C."/>
            <person name="Lemke C."/>
            <person name="Mansoor S."/>
            <person name="ur Rahman M."/>
            <person name="Rainville L.N."/>
            <person name="Rambani A."/>
            <person name="Reddy U.K."/>
            <person name="Rong J.K."/>
            <person name="Saranga Y."/>
            <person name="Scheffler B.E."/>
            <person name="Scheffler J.A."/>
            <person name="Stelly D.M."/>
            <person name="Triplett B.A."/>
            <person name="Van Deynze A."/>
            <person name="Vaslin M.F."/>
            <person name="Waghmare V.N."/>
            <person name="Walford S.A."/>
            <person name="Wright R.J."/>
            <person name="Zaki E.A."/>
            <person name="Zhang T."/>
            <person name="Dennis E.S."/>
            <person name="Mayer K.F."/>
            <person name="Peterson D.G."/>
            <person name="Rokhsar D.S."/>
            <person name="Wang X."/>
            <person name="Schmutz J."/>
        </authorList>
    </citation>
    <scope>NUCLEOTIDE SEQUENCE [LARGE SCALE GENOMIC DNA]</scope>
</reference>
<evidence type="ECO:0000313" key="3">
    <source>
        <dbReference type="Proteomes" id="UP000032304"/>
    </source>
</evidence>
<evidence type="ECO:0000256" key="1">
    <source>
        <dbReference type="SAM" id="MobiDB-lite"/>
    </source>
</evidence>
<organism evidence="2 3">
    <name type="scientific">Gossypium raimondii</name>
    <name type="common">Peruvian cotton</name>
    <name type="synonym">Gossypium klotzschianum subsp. raimondii</name>
    <dbReference type="NCBI Taxonomy" id="29730"/>
    <lineage>
        <taxon>Eukaryota</taxon>
        <taxon>Viridiplantae</taxon>
        <taxon>Streptophyta</taxon>
        <taxon>Embryophyta</taxon>
        <taxon>Tracheophyta</taxon>
        <taxon>Spermatophyta</taxon>
        <taxon>Magnoliopsida</taxon>
        <taxon>eudicotyledons</taxon>
        <taxon>Gunneridae</taxon>
        <taxon>Pentapetalae</taxon>
        <taxon>rosids</taxon>
        <taxon>malvids</taxon>
        <taxon>Malvales</taxon>
        <taxon>Malvaceae</taxon>
        <taxon>Malvoideae</taxon>
        <taxon>Gossypium</taxon>
    </lineage>
</organism>
<dbReference type="AlphaFoldDB" id="A0A0D2PSG0"/>
<protein>
    <submittedName>
        <fullName evidence="2">Uncharacterized protein</fullName>
    </submittedName>
</protein>
<dbReference type="Gramene" id="KJB09784">
    <property type="protein sequence ID" value="KJB09784"/>
    <property type="gene ID" value="B456_001G165700"/>
</dbReference>
<gene>
    <name evidence="2" type="ORF">B456_001G165700</name>
</gene>
<dbReference type="Proteomes" id="UP000032304">
    <property type="component" value="Chromosome 1"/>
</dbReference>
<proteinExistence type="predicted"/>
<accession>A0A0D2PSG0</accession>
<evidence type="ECO:0000313" key="2">
    <source>
        <dbReference type="EMBL" id="KJB09784.1"/>
    </source>
</evidence>
<name>A0A0D2PSG0_GOSRA</name>
<feature type="region of interest" description="Disordered" evidence="1">
    <location>
        <begin position="96"/>
        <end position="134"/>
    </location>
</feature>
<dbReference type="EMBL" id="CM001740">
    <property type="protein sequence ID" value="KJB09784.1"/>
    <property type="molecule type" value="Genomic_DNA"/>
</dbReference>